<dbReference type="PROSITE" id="PS51257">
    <property type="entry name" value="PROKAR_LIPOPROTEIN"/>
    <property type="match status" value="1"/>
</dbReference>
<dbReference type="RefSeq" id="WP_123845414.1">
    <property type="nucleotide sequence ID" value="NZ_RPDH01000001.1"/>
</dbReference>
<gene>
    <name evidence="1" type="ORF">EGT74_04970</name>
</gene>
<protein>
    <submittedName>
        <fullName evidence="1">Uncharacterized protein</fullName>
    </submittedName>
</protein>
<comment type="caution">
    <text evidence="1">The sequence shown here is derived from an EMBL/GenBank/DDBJ whole genome shotgun (WGS) entry which is preliminary data.</text>
</comment>
<evidence type="ECO:0000313" key="2">
    <source>
        <dbReference type="Proteomes" id="UP000278351"/>
    </source>
</evidence>
<keyword evidence="2" id="KW-1185">Reference proteome</keyword>
<sequence>MLKRSLLFALLLSAGFLVFFACRKGSEQNVKQSQVQNQSLSVISVKEAKSWYANMLSSKANAKGSEVLALATSSDTYAGIPDFNRSFSVDLGNGMGILKVPIEEYAVSGYGFRDVLFQKEADNSTRSFVMEVRLDPNYLRAKIQQKGVQDQSLRFYVDNNDFTGLILIYNSSNRFVRGRQMVNGQVKYEMVPSGGASTLTAVSSTMRTGGIEIDGDNSSGYIITGVEIIAPAPEPPPMPWWIFPPISTGINPPTQPFPVGGNGAGGSSSPSTEYNKNPTTVTAGPGGGLKCSSFNFVEIVKVDPEGFGGGWQECAVTNLRFTVVLIDLNTMEVKNRIPVKIDSPMYFGMRIRGWSDEHISPGKAAELSAQAVNDASDRVIREYKNNLTVLPGQLQAKFIEYIKSNMVSAGGGRADFTGSNTTIFRPVNAAEYKIPFISDLFGSGCN</sequence>
<evidence type="ECO:0000313" key="1">
    <source>
        <dbReference type="EMBL" id="RPE12899.1"/>
    </source>
</evidence>
<proteinExistence type="predicted"/>
<organism evidence="1 2">
    <name type="scientific">Chitinophaga lutea</name>
    <dbReference type="NCBI Taxonomy" id="2488634"/>
    <lineage>
        <taxon>Bacteria</taxon>
        <taxon>Pseudomonadati</taxon>
        <taxon>Bacteroidota</taxon>
        <taxon>Chitinophagia</taxon>
        <taxon>Chitinophagales</taxon>
        <taxon>Chitinophagaceae</taxon>
        <taxon>Chitinophaga</taxon>
    </lineage>
</organism>
<name>A0A3N4Q138_9BACT</name>
<dbReference type="Proteomes" id="UP000278351">
    <property type="component" value="Unassembled WGS sequence"/>
</dbReference>
<dbReference type="OrthoDB" id="681082at2"/>
<reference evidence="1 2" key="1">
    <citation type="submission" date="2018-11" db="EMBL/GenBank/DDBJ databases">
        <title>Chitinophaga lutea sp.nov., isolate from arsenic contaminated soil.</title>
        <authorList>
            <person name="Zong Y."/>
        </authorList>
    </citation>
    <scope>NUCLEOTIDE SEQUENCE [LARGE SCALE GENOMIC DNA]</scope>
    <source>
        <strain evidence="1 2">ZY74</strain>
    </source>
</reference>
<dbReference type="AlphaFoldDB" id="A0A3N4Q138"/>
<dbReference type="EMBL" id="RPDH01000001">
    <property type="protein sequence ID" value="RPE12899.1"/>
    <property type="molecule type" value="Genomic_DNA"/>
</dbReference>
<accession>A0A3N4Q138</accession>